<evidence type="ECO:0000259" key="1">
    <source>
        <dbReference type="Pfam" id="PF06855"/>
    </source>
</evidence>
<dbReference type="InterPro" id="IPR036806">
    <property type="entry name" value="YozE_SAM-like_sf"/>
</dbReference>
<dbReference type="Proteomes" id="UP001215533">
    <property type="component" value="Chromosome"/>
</dbReference>
<proteinExistence type="predicted"/>
<organism evidence="2 3">
    <name type="scientific">Latilactobacillus curvatus</name>
    <name type="common">Lactobacillus curvatus</name>
    <dbReference type="NCBI Taxonomy" id="28038"/>
    <lineage>
        <taxon>Bacteria</taxon>
        <taxon>Bacillati</taxon>
        <taxon>Bacillota</taxon>
        <taxon>Bacilli</taxon>
        <taxon>Lactobacillales</taxon>
        <taxon>Lactobacillaceae</taxon>
        <taxon>Latilactobacillus</taxon>
    </lineage>
</organism>
<feature type="domain" description="YozE SAM-like" evidence="1">
    <location>
        <begin position="6"/>
        <end position="69"/>
    </location>
</feature>
<dbReference type="SUPFAM" id="SSF140652">
    <property type="entry name" value="YozE-like"/>
    <property type="match status" value="1"/>
</dbReference>
<name>A0AAJ5UQ22_LATCU</name>
<sequence length="78" mass="9182">MKNVLSFYDWLLKFESVDWPIGDLAKDIKNDDAFPKKSKSETEIINYLESRHAHYAAIETAKECFNFYKASHLDDHLE</sequence>
<dbReference type="InterPro" id="IPR023089">
    <property type="entry name" value="YozE_SAM-like"/>
</dbReference>
<dbReference type="Gene3D" id="1.10.150.260">
    <property type="entry name" value="YozE SAM-like"/>
    <property type="match status" value="1"/>
</dbReference>
<accession>A0AAJ5UQ22</accession>
<gene>
    <name evidence="2" type="ORF">PSR33_05580</name>
</gene>
<dbReference type="AlphaFoldDB" id="A0AAJ5UQ22"/>
<dbReference type="Pfam" id="PF06855">
    <property type="entry name" value="YozE_SAM_like"/>
    <property type="match status" value="1"/>
</dbReference>
<evidence type="ECO:0000313" key="2">
    <source>
        <dbReference type="EMBL" id="WDC91659.1"/>
    </source>
</evidence>
<reference evidence="2" key="1">
    <citation type="submission" date="2023-02" db="EMBL/GenBank/DDBJ databases">
        <title>Complete genome sequence of Lactobacillus curvatus CACC879 isolated from Pig feces.</title>
        <authorList>
            <person name="Park S."/>
            <person name="Park M.A."/>
            <person name="Kim D.-H."/>
            <person name="Kim Y."/>
        </authorList>
    </citation>
    <scope>NUCLEOTIDE SEQUENCE</scope>
    <source>
        <strain evidence="2">CACC879</strain>
    </source>
</reference>
<evidence type="ECO:0000313" key="3">
    <source>
        <dbReference type="Proteomes" id="UP001215533"/>
    </source>
</evidence>
<protein>
    <submittedName>
        <fullName evidence="2">YozE family protein</fullName>
    </submittedName>
</protein>
<dbReference type="EMBL" id="CP117683">
    <property type="protein sequence ID" value="WDC91659.1"/>
    <property type="molecule type" value="Genomic_DNA"/>
</dbReference>